<evidence type="ECO:0008006" key="3">
    <source>
        <dbReference type="Google" id="ProtNLM"/>
    </source>
</evidence>
<sequence length="152" mass="18289">MTTPPDRAQKMLKLLKEEENREQDILSKIEKALKEDNEKPYINSDQLNFNQHIYEIQSIEKDKNNQDQLYFPFFRATRKFLKGQYDQSILRYKQIIQEDSFHFPSIYNLACTYERLKKYDTSKKWQIVLSQINKTTYLQIQIQQVGNSIAIQ</sequence>
<dbReference type="Gene3D" id="1.25.40.10">
    <property type="entry name" value="Tetratricopeptide repeat domain"/>
    <property type="match status" value="1"/>
</dbReference>
<accession>A0A0V0QI52</accession>
<dbReference type="InterPro" id="IPR011990">
    <property type="entry name" value="TPR-like_helical_dom_sf"/>
</dbReference>
<name>A0A0V0QI52_PSEPJ</name>
<gene>
    <name evidence="1" type="ORF">PPERSA_05774</name>
</gene>
<dbReference type="EMBL" id="LDAU01000161">
    <property type="protein sequence ID" value="KRX01935.1"/>
    <property type="molecule type" value="Genomic_DNA"/>
</dbReference>
<evidence type="ECO:0000313" key="1">
    <source>
        <dbReference type="EMBL" id="KRX01935.1"/>
    </source>
</evidence>
<dbReference type="InParanoid" id="A0A0V0QI52"/>
<keyword evidence="2" id="KW-1185">Reference proteome</keyword>
<organism evidence="1 2">
    <name type="scientific">Pseudocohnilembus persalinus</name>
    <name type="common">Ciliate</name>
    <dbReference type="NCBI Taxonomy" id="266149"/>
    <lineage>
        <taxon>Eukaryota</taxon>
        <taxon>Sar</taxon>
        <taxon>Alveolata</taxon>
        <taxon>Ciliophora</taxon>
        <taxon>Intramacronucleata</taxon>
        <taxon>Oligohymenophorea</taxon>
        <taxon>Scuticociliatia</taxon>
        <taxon>Philasterida</taxon>
        <taxon>Pseudocohnilembidae</taxon>
        <taxon>Pseudocohnilembus</taxon>
    </lineage>
</organism>
<dbReference type="AlphaFoldDB" id="A0A0V0QI52"/>
<dbReference type="Proteomes" id="UP000054937">
    <property type="component" value="Unassembled WGS sequence"/>
</dbReference>
<comment type="caution">
    <text evidence="1">The sequence shown here is derived from an EMBL/GenBank/DDBJ whole genome shotgun (WGS) entry which is preliminary data.</text>
</comment>
<evidence type="ECO:0000313" key="2">
    <source>
        <dbReference type="Proteomes" id="UP000054937"/>
    </source>
</evidence>
<protein>
    <recommendedName>
        <fullName evidence="3">Tetratricopeptide repeat protein</fullName>
    </recommendedName>
</protein>
<proteinExistence type="predicted"/>
<dbReference type="SUPFAM" id="SSF48452">
    <property type="entry name" value="TPR-like"/>
    <property type="match status" value="1"/>
</dbReference>
<reference evidence="1 2" key="1">
    <citation type="journal article" date="2015" name="Sci. Rep.">
        <title>Genome of the facultative scuticociliatosis pathogen Pseudocohnilembus persalinus provides insight into its virulence through horizontal gene transfer.</title>
        <authorList>
            <person name="Xiong J."/>
            <person name="Wang G."/>
            <person name="Cheng J."/>
            <person name="Tian M."/>
            <person name="Pan X."/>
            <person name="Warren A."/>
            <person name="Jiang C."/>
            <person name="Yuan D."/>
            <person name="Miao W."/>
        </authorList>
    </citation>
    <scope>NUCLEOTIDE SEQUENCE [LARGE SCALE GENOMIC DNA]</scope>
    <source>
        <strain evidence="1">36N120E</strain>
    </source>
</reference>